<dbReference type="GO" id="GO:0016020">
    <property type="term" value="C:membrane"/>
    <property type="evidence" value="ECO:0007669"/>
    <property type="project" value="UniProtKB-SubCell"/>
</dbReference>
<dbReference type="OrthoDB" id="6500128at2759"/>
<evidence type="ECO:0000256" key="1">
    <source>
        <dbReference type="ARBA" id="ARBA00004141"/>
    </source>
</evidence>
<protein>
    <recommendedName>
        <fullName evidence="6">ABC transmembrane type-1 domain-containing protein</fullName>
    </recommendedName>
</protein>
<evidence type="ECO:0000313" key="8">
    <source>
        <dbReference type="Proteomes" id="UP000681722"/>
    </source>
</evidence>
<dbReference type="InterPro" id="IPR036640">
    <property type="entry name" value="ABC1_TM_sf"/>
</dbReference>
<evidence type="ECO:0000313" key="7">
    <source>
        <dbReference type="EMBL" id="CAF4515453.1"/>
    </source>
</evidence>
<dbReference type="Pfam" id="PF00664">
    <property type="entry name" value="ABC_membrane"/>
    <property type="match status" value="1"/>
</dbReference>
<gene>
    <name evidence="7" type="ORF">SRO942_LOCUS45513</name>
</gene>
<dbReference type="GO" id="GO:0005524">
    <property type="term" value="F:ATP binding"/>
    <property type="evidence" value="ECO:0007669"/>
    <property type="project" value="InterPro"/>
</dbReference>
<sequence length="136" mass="15321">NFLFAYSGECLTKRLRSNAFLIILQQELGWFDKQENNTGALCKMLASDAAEIQSLAIGSIQNIRTIKQLTKENEFGNQFCSMLNKSLQSSVGKNFHLLAILYAVETSVIFFITPVVFYAAVYLIQSNQIKPENVIM</sequence>
<organism evidence="7 8">
    <name type="scientific">Didymodactylos carnosus</name>
    <dbReference type="NCBI Taxonomy" id="1234261"/>
    <lineage>
        <taxon>Eukaryota</taxon>
        <taxon>Metazoa</taxon>
        <taxon>Spiralia</taxon>
        <taxon>Gnathifera</taxon>
        <taxon>Rotifera</taxon>
        <taxon>Eurotatoria</taxon>
        <taxon>Bdelloidea</taxon>
        <taxon>Philodinida</taxon>
        <taxon>Philodinidae</taxon>
        <taxon>Didymodactylos</taxon>
    </lineage>
</organism>
<evidence type="ECO:0000256" key="4">
    <source>
        <dbReference type="ARBA" id="ARBA00023136"/>
    </source>
</evidence>
<dbReference type="Gene3D" id="1.20.1560.10">
    <property type="entry name" value="ABC transporter type 1, transmembrane domain"/>
    <property type="match status" value="1"/>
</dbReference>
<keyword evidence="3 5" id="KW-1133">Transmembrane helix</keyword>
<dbReference type="PROSITE" id="PS50929">
    <property type="entry name" value="ABC_TM1F"/>
    <property type="match status" value="1"/>
</dbReference>
<dbReference type="EMBL" id="CAJOBC010108667">
    <property type="protein sequence ID" value="CAF4515453.1"/>
    <property type="molecule type" value="Genomic_DNA"/>
</dbReference>
<feature type="non-terminal residue" evidence="7">
    <location>
        <position position="1"/>
    </location>
</feature>
<dbReference type="SUPFAM" id="SSF90123">
    <property type="entry name" value="ABC transporter transmembrane region"/>
    <property type="match status" value="1"/>
</dbReference>
<dbReference type="GO" id="GO:0140359">
    <property type="term" value="F:ABC-type transporter activity"/>
    <property type="evidence" value="ECO:0007669"/>
    <property type="project" value="InterPro"/>
</dbReference>
<keyword evidence="2 5" id="KW-0812">Transmembrane</keyword>
<feature type="domain" description="ABC transmembrane type-1" evidence="6">
    <location>
        <begin position="50"/>
        <end position="136"/>
    </location>
</feature>
<dbReference type="InterPro" id="IPR011527">
    <property type="entry name" value="ABC1_TM_dom"/>
</dbReference>
<evidence type="ECO:0000256" key="3">
    <source>
        <dbReference type="ARBA" id="ARBA00022989"/>
    </source>
</evidence>
<dbReference type="PANTHER" id="PTHR24221">
    <property type="entry name" value="ATP-BINDING CASSETTE SUB-FAMILY B"/>
    <property type="match status" value="1"/>
</dbReference>
<feature type="transmembrane region" description="Helical" evidence="5">
    <location>
        <begin position="95"/>
        <end position="124"/>
    </location>
</feature>
<accession>A0A8S2XT72</accession>
<dbReference type="Proteomes" id="UP000681722">
    <property type="component" value="Unassembled WGS sequence"/>
</dbReference>
<proteinExistence type="predicted"/>
<name>A0A8S2XT72_9BILA</name>
<comment type="caution">
    <text evidence="7">The sequence shown here is derived from an EMBL/GenBank/DDBJ whole genome shotgun (WGS) entry which is preliminary data.</text>
</comment>
<comment type="subcellular location">
    <subcellularLocation>
        <location evidence="1">Membrane</location>
        <topology evidence="1">Multi-pass membrane protein</topology>
    </subcellularLocation>
</comment>
<evidence type="ECO:0000256" key="5">
    <source>
        <dbReference type="SAM" id="Phobius"/>
    </source>
</evidence>
<evidence type="ECO:0000259" key="6">
    <source>
        <dbReference type="PROSITE" id="PS50929"/>
    </source>
</evidence>
<keyword evidence="4 5" id="KW-0472">Membrane</keyword>
<evidence type="ECO:0000256" key="2">
    <source>
        <dbReference type="ARBA" id="ARBA00022692"/>
    </source>
</evidence>
<dbReference type="PANTHER" id="PTHR24221:SF503">
    <property type="entry name" value="MITOCHONDRIAL POTASSIUM CHANNEL ATP-BINDING SUBUNIT"/>
    <property type="match status" value="1"/>
</dbReference>
<dbReference type="InterPro" id="IPR039421">
    <property type="entry name" value="Type_1_exporter"/>
</dbReference>
<dbReference type="AlphaFoldDB" id="A0A8S2XT72"/>
<reference evidence="7" key="1">
    <citation type="submission" date="2021-02" db="EMBL/GenBank/DDBJ databases">
        <authorList>
            <person name="Nowell W R."/>
        </authorList>
    </citation>
    <scope>NUCLEOTIDE SEQUENCE</scope>
</reference>